<proteinExistence type="predicted"/>
<gene>
    <name evidence="1" type="ORF">LSALG_LOCUS33372</name>
</gene>
<dbReference type="AlphaFoldDB" id="A0AA36EFE3"/>
<evidence type="ECO:0000313" key="2">
    <source>
        <dbReference type="Proteomes" id="UP001177003"/>
    </source>
</evidence>
<sequence length="582" mass="67533">MGTCQIKVVEKLALLEDYSTVDWCQYMVDSLMTRKQLWNRDDRFCYYSGPITVLLLEKIDESEVNANALGMGHFIRREDDENEDVNVDTYMELETVEREFADEEAYCAIFDIEYNKVLTEKGSMSKALIEGLKKFPDSEILRERMTLMKMLFNDVGINEDAVVNESDGIDEDIDTDDDMLQKNAQHDNFGQASGSNKSPVTPYGTKENVEDIGQHREGKEVAHDYVMPMGENNEAWGNINELSSSQFFKLPGVVDEVLDMMDKVSGDKKVTYVGDNNYEVDKSLKETITEEITFTAQCSRNLLTDLNESVVVKDRGNIEKESNVTGRRKGKVTNYDRSPFVDRITQNELVMDETELEISRLKEFTLMLEMFIGNLDIKANLSDVRLSLVRVFFLIVDVDKHYLLCFDLKRGRYLIIDHVKRIGTVESRYGKIPRTLQRFFCSYLMTQNHRMHVELYSKEAKIMRVVWEVRDIGPDCGIYLVRHMECYKGDLEGKWEIGFKGIKHSDVAVLSRLRYKYMYRLMTSDHNLQKDMLLEEADKFSKLDILQKSMLFDEAKELAKNKRKKYKKSKEREKVAETGIVV</sequence>
<dbReference type="Proteomes" id="UP001177003">
    <property type="component" value="Chromosome 7"/>
</dbReference>
<evidence type="ECO:0008006" key="3">
    <source>
        <dbReference type="Google" id="ProtNLM"/>
    </source>
</evidence>
<keyword evidence="2" id="KW-1185">Reference proteome</keyword>
<organism evidence="1 2">
    <name type="scientific">Lactuca saligna</name>
    <name type="common">Willowleaf lettuce</name>
    <dbReference type="NCBI Taxonomy" id="75948"/>
    <lineage>
        <taxon>Eukaryota</taxon>
        <taxon>Viridiplantae</taxon>
        <taxon>Streptophyta</taxon>
        <taxon>Embryophyta</taxon>
        <taxon>Tracheophyta</taxon>
        <taxon>Spermatophyta</taxon>
        <taxon>Magnoliopsida</taxon>
        <taxon>eudicotyledons</taxon>
        <taxon>Gunneridae</taxon>
        <taxon>Pentapetalae</taxon>
        <taxon>asterids</taxon>
        <taxon>campanulids</taxon>
        <taxon>Asterales</taxon>
        <taxon>Asteraceae</taxon>
        <taxon>Cichorioideae</taxon>
        <taxon>Cichorieae</taxon>
        <taxon>Lactucinae</taxon>
        <taxon>Lactuca</taxon>
    </lineage>
</organism>
<name>A0AA36EFE3_LACSI</name>
<dbReference type="EMBL" id="OX465083">
    <property type="protein sequence ID" value="CAI9294388.1"/>
    <property type="molecule type" value="Genomic_DNA"/>
</dbReference>
<evidence type="ECO:0000313" key="1">
    <source>
        <dbReference type="EMBL" id="CAI9294388.1"/>
    </source>
</evidence>
<dbReference type="Gene3D" id="3.40.395.10">
    <property type="entry name" value="Adenoviral Proteinase, Chain A"/>
    <property type="match status" value="1"/>
</dbReference>
<accession>A0AA36EFE3</accession>
<protein>
    <recommendedName>
        <fullName evidence="3">Ubiquitin-like protease family profile domain-containing protein</fullName>
    </recommendedName>
</protein>
<reference evidence="1" key="1">
    <citation type="submission" date="2023-04" db="EMBL/GenBank/DDBJ databases">
        <authorList>
            <person name="Vijverberg K."/>
            <person name="Xiong W."/>
            <person name="Schranz E."/>
        </authorList>
    </citation>
    <scope>NUCLEOTIDE SEQUENCE</scope>
</reference>